<keyword evidence="2" id="KW-0804">Transcription</keyword>
<dbReference type="InterPro" id="IPR011075">
    <property type="entry name" value="TetR_C"/>
</dbReference>
<dbReference type="InterPro" id="IPR036271">
    <property type="entry name" value="Tet_transcr_reg_TetR-rel_C_sf"/>
</dbReference>
<sequence length="120" mass="13743">LRRYLVSTVERVQDREWRTILSSLVAEAQYDQATAALLRDKVVLPRRESGLRLLRKAQERGEIAADVDHDIVLDLLFGPVWYRLLFEHAELDADFAKRLLAQVEKMLFVPKAAGKAAREG</sequence>
<keyword evidence="1" id="KW-0805">Transcription regulation</keyword>
<dbReference type="SUPFAM" id="SSF48498">
    <property type="entry name" value="Tetracyclin repressor-like, C-terminal domain"/>
    <property type="match status" value="1"/>
</dbReference>
<feature type="domain" description="Tetracyclin repressor-like C-terminal" evidence="3">
    <location>
        <begin position="1"/>
        <end position="103"/>
    </location>
</feature>
<dbReference type="Gene3D" id="1.10.357.10">
    <property type="entry name" value="Tetracycline Repressor, domain 2"/>
    <property type="match status" value="1"/>
</dbReference>
<protein>
    <submittedName>
        <fullName evidence="4">TetR_C domain-containing protein</fullName>
    </submittedName>
</protein>
<evidence type="ECO:0000259" key="3">
    <source>
        <dbReference type="Pfam" id="PF16859"/>
    </source>
</evidence>
<proteinExistence type="predicted"/>
<name>A0A0R3QGS8_9BILA</name>
<reference evidence="4" key="1">
    <citation type="submission" date="2017-02" db="UniProtKB">
        <authorList>
            <consortium name="WormBaseParasite"/>
        </authorList>
    </citation>
    <scope>IDENTIFICATION</scope>
</reference>
<evidence type="ECO:0000256" key="2">
    <source>
        <dbReference type="ARBA" id="ARBA00023163"/>
    </source>
</evidence>
<dbReference type="WBParaSite" id="BTMF_0000558401-mRNA-1">
    <property type="protein sequence ID" value="BTMF_0000558401-mRNA-1"/>
    <property type="gene ID" value="BTMF_0000558401"/>
</dbReference>
<dbReference type="Pfam" id="PF16859">
    <property type="entry name" value="TetR_C_11"/>
    <property type="match status" value="1"/>
</dbReference>
<evidence type="ECO:0000313" key="4">
    <source>
        <dbReference type="WBParaSite" id="BTMF_0000558401-mRNA-1"/>
    </source>
</evidence>
<accession>A0A0R3QGS8</accession>
<evidence type="ECO:0000256" key="1">
    <source>
        <dbReference type="ARBA" id="ARBA00023015"/>
    </source>
</evidence>
<organism evidence="4">
    <name type="scientific">Brugia timori</name>
    <dbReference type="NCBI Taxonomy" id="42155"/>
    <lineage>
        <taxon>Eukaryota</taxon>
        <taxon>Metazoa</taxon>
        <taxon>Ecdysozoa</taxon>
        <taxon>Nematoda</taxon>
        <taxon>Chromadorea</taxon>
        <taxon>Rhabditida</taxon>
        <taxon>Spirurina</taxon>
        <taxon>Spiruromorpha</taxon>
        <taxon>Filarioidea</taxon>
        <taxon>Onchocercidae</taxon>
        <taxon>Brugia</taxon>
    </lineage>
</organism>
<dbReference type="AlphaFoldDB" id="A0A0R3QGS8"/>